<accession>A0AAW0J7C6</accession>
<organism evidence="2 3">
    <name type="scientific">Quercus suber</name>
    <name type="common">Cork oak</name>
    <dbReference type="NCBI Taxonomy" id="58331"/>
    <lineage>
        <taxon>Eukaryota</taxon>
        <taxon>Viridiplantae</taxon>
        <taxon>Streptophyta</taxon>
        <taxon>Embryophyta</taxon>
        <taxon>Tracheophyta</taxon>
        <taxon>Spermatophyta</taxon>
        <taxon>Magnoliopsida</taxon>
        <taxon>eudicotyledons</taxon>
        <taxon>Gunneridae</taxon>
        <taxon>Pentapetalae</taxon>
        <taxon>rosids</taxon>
        <taxon>fabids</taxon>
        <taxon>Fagales</taxon>
        <taxon>Fagaceae</taxon>
        <taxon>Quercus</taxon>
    </lineage>
</organism>
<dbReference type="Proteomes" id="UP000237347">
    <property type="component" value="Unassembled WGS sequence"/>
</dbReference>
<sequence>MKSGDEIADWLSNLLEDVLSKNVLRESSSVQRTLINSKTLRLGIAKRSVIVSSTMKPFNFRHTRFLVPQEKRQLGKCGYELRHIIWKVLKTRSEACPVHRLRLSWIQDDIPTWDVVGWISCLVGKEIKELDLCLKTTFQRRYRLPNCLFSCGTENLVCLKLKGFIVLDTTTNLFAFPSLKVLELINVLYTEEDSLSTILSSCTGYMKLNMHKGQIPVSDTLAFLLWTMESQRAIPTRPLSKSKRLQISTITPVYDFVCFLPYWERRREQRRQQQEVALAKGFESK</sequence>
<keyword evidence="3" id="KW-1185">Reference proteome</keyword>
<dbReference type="InterPro" id="IPR055411">
    <property type="entry name" value="LRR_FXL15/At3g58940/PEG3-like"/>
</dbReference>
<dbReference type="PANTHER" id="PTHR36392">
    <property type="entry name" value="TRANSMEMBRANE PROTEIN"/>
    <property type="match status" value="1"/>
</dbReference>
<dbReference type="Pfam" id="PF24758">
    <property type="entry name" value="LRR_At5g56370"/>
    <property type="match status" value="1"/>
</dbReference>
<comment type="caution">
    <text evidence="2">The sequence shown here is derived from an EMBL/GenBank/DDBJ whole genome shotgun (WGS) entry which is preliminary data.</text>
</comment>
<evidence type="ECO:0000313" key="2">
    <source>
        <dbReference type="EMBL" id="KAK7822739.1"/>
    </source>
</evidence>
<dbReference type="AlphaFoldDB" id="A0AAW0J7C6"/>
<gene>
    <name evidence="2" type="ORF">CFP56_036200</name>
</gene>
<dbReference type="EMBL" id="PKMF04000655">
    <property type="protein sequence ID" value="KAK7822739.1"/>
    <property type="molecule type" value="Genomic_DNA"/>
</dbReference>
<evidence type="ECO:0000313" key="3">
    <source>
        <dbReference type="Proteomes" id="UP000237347"/>
    </source>
</evidence>
<dbReference type="PANTHER" id="PTHR36392:SF1">
    <property type="entry name" value="TRANSMEMBRANE PROTEIN"/>
    <property type="match status" value="1"/>
</dbReference>
<protein>
    <submittedName>
        <fullName evidence="2">F-box/fbd/lrr-repeat protein</fullName>
    </submittedName>
</protein>
<feature type="domain" description="F-box/LRR-repeat protein 15/At3g58940/PEG3-like LRR" evidence="1">
    <location>
        <begin position="116"/>
        <end position="214"/>
    </location>
</feature>
<evidence type="ECO:0000259" key="1">
    <source>
        <dbReference type="Pfam" id="PF24758"/>
    </source>
</evidence>
<proteinExistence type="predicted"/>
<reference evidence="2 3" key="1">
    <citation type="journal article" date="2018" name="Sci. Data">
        <title>The draft genome sequence of cork oak.</title>
        <authorList>
            <person name="Ramos A.M."/>
            <person name="Usie A."/>
            <person name="Barbosa P."/>
            <person name="Barros P.M."/>
            <person name="Capote T."/>
            <person name="Chaves I."/>
            <person name="Simoes F."/>
            <person name="Abreu I."/>
            <person name="Carrasquinho I."/>
            <person name="Faro C."/>
            <person name="Guimaraes J.B."/>
            <person name="Mendonca D."/>
            <person name="Nobrega F."/>
            <person name="Rodrigues L."/>
            <person name="Saibo N.J.M."/>
            <person name="Varela M.C."/>
            <person name="Egas C."/>
            <person name="Matos J."/>
            <person name="Miguel C.M."/>
            <person name="Oliveira M.M."/>
            <person name="Ricardo C.P."/>
            <person name="Goncalves S."/>
        </authorList>
    </citation>
    <scope>NUCLEOTIDE SEQUENCE [LARGE SCALE GENOMIC DNA]</scope>
    <source>
        <strain evidence="3">cv. HL8</strain>
    </source>
</reference>
<name>A0AAW0J7C6_QUESU</name>